<evidence type="ECO:0000313" key="9">
    <source>
        <dbReference type="RefSeq" id="XP_022929280.1"/>
    </source>
</evidence>
<comment type="similarity">
    <text evidence="7">Belongs to the GRAS family.</text>
</comment>
<proteinExistence type="inferred from homology"/>
<evidence type="ECO:0000256" key="4">
    <source>
        <dbReference type="ARBA" id="ARBA00023163"/>
    </source>
</evidence>
<evidence type="ECO:0000256" key="2">
    <source>
        <dbReference type="ARBA" id="ARBA00022737"/>
    </source>
</evidence>
<dbReference type="Pfam" id="PF03514">
    <property type="entry name" value="GRAS"/>
    <property type="match status" value="1"/>
</dbReference>
<feature type="repeat" description="PPR" evidence="6">
    <location>
        <begin position="222"/>
        <end position="256"/>
    </location>
</feature>
<dbReference type="GO" id="GO:0005634">
    <property type="term" value="C:nucleus"/>
    <property type="evidence" value="ECO:0007669"/>
    <property type="project" value="UniProtKB-SubCell"/>
</dbReference>
<evidence type="ECO:0000256" key="3">
    <source>
        <dbReference type="ARBA" id="ARBA00023015"/>
    </source>
</evidence>
<name>A0A6J1ETZ0_CUCMO</name>
<dbReference type="GeneID" id="111435912"/>
<feature type="repeat" description="PPR" evidence="6">
    <location>
        <begin position="116"/>
        <end position="150"/>
    </location>
</feature>
<dbReference type="InterPro" id="IPR011990">
    <property type="entry name" value="TPR-like_helical_dom_sf"/>
</dbReference>
<evidence type="ECO:0000256" key="5">
    <source>
        <dbReference type="ARBA" id="ARBA00023242"/>
    </source>
</evidence>
<keyword evidence="3" id="KW-0805">Transcription regulation</keyword>
<feature type="region of interest" description="PFYRE" evidence="7">
    <location>
        <begin position="782"/>
        <end position="873"/>
    </location>
</feature>
<keyword evidence="8" id="KW-1185">Reference proteome</keyword>
<evidence type="ECO:0000313" key="8">
    <source>
        <dbReference type="Proteomes" id="UP000504609"/>
    </source>
</evidence>
<feature type="short sequence motif" description="LXXLL motif" evidence="7">
    <location>
        <begin position="790"/>
        <end position="794"/>
    </location>
</feature>
<dbReference type="PANTHER" id="PTHR31636">
    <property type="entry name" value="OSJNBA0084A10.13 PROTEIN-RELATED"/>
    <property type="match status" value="1"/>
</dbReference>
<dbReference type="Proteomes" id="UP000504609">
    <property type="component" value="Unplaced"/>
</dbReference>
<organism evidence="8 9">
    <name type="scientific">Cucurbita moschata</name>
    <name type="common">Winter crookneck squash</name>
    <name type="synonym">Cucurbita pepo var. moschata</name>
    <dbReference type="NCBI Taxonomy" id="3662"/>
    <lineage>
        <taxon>Eukaryota</taxon>
        <taxon>Viridiplantae</taxon>
        <taxon>Streptophyta</taxon>
        <taxon>Embryophyta</taxon>
        <taxon>Tracheophyta</taxon>
        <taxon>Spermatophyta</taxon>
        <taxon>Magnoliopsida</taxon>
        <taxon>eudicotyledons</taxon>
        <taxon>Gunneridae</taxon>
        <taxon>Pentapetalae</taxon>
        <taxon>rosids</taxon>
        <taxon>fabids</taxon>
        <taxon>Cucurbitales</taxon>
        <taxon>Cucurbitaceae</taxon>
        <taxon>Cucurbiteae</taxon>
        <taxon>Cucurbita</taxon>
    </lineage>
</organism>
<sequence>MSRFGLKTLEMSSIATRHIRRLSTAATATATATAAAKATATTSSSISISKAKSKLRTEYDPDKALNIYSSVSSHYTSPVSSRYAQELTIRRLAKSRRFDDIESLIESHKNDPKITQEPFLSTLIRSYGQAGMFEHAMRTYNQMEDFGTPRSVISFNALLCAFNHSKQFDKVPQLFDEIPKKYNFSPNKISYGILVKSYCESGSPEKAMQIVREMEENDVEVTAVTFTTILDALYKKGESEEAEKIWNKMISKGCELDVGAYNVRLMHEHGGKPEHVEALIEEMANSGMKPDTISYNYLMTCYCKNGMIDEAKKVYDDMEINGCNKNAATFRTFMYYLCRNGDYEKGYMVFKESVKVHKIPDVNTVKYLVEGLMEKKKMKEAKGLIRTIRKKFPPDSLKTWRKVEEALGLASSSASSSSSSPAFTFGISGSAFSDPFQVAGAADSTDQPFHFSNLEHPSTGFRFFPNFGGGGGGEFESDEWMDSLVGGRDSTDSSDLPSGCDDYGEFGLYGADPFNGSPPSLFYRELLPEGSYKTNSVLPPLPSSPPPVKDAEVANSMAGSLQKNNVVESSSSAPEIDSSSPPLLKVLLDCARLCDSEPDRAVKTLNRISKSLREHGDPVERVAFHFGEALRSRLSPTAMKNCLVTNDGDANSEDFLLSYKALNDACPYSKFAHLTANQAILEATQTASKIHIVDFGIAQGVQWAALLQALATRATGKPIKVRISGIPAPSLGDSPAASLCATGNRLSEFAKLLELNFEFEPILTPIEDLNESSFRVQSDEVLAVNFMLQLYNLLDEVPTVVHNALLLAKSLSPKILTLGEYEASLNRVEFYNRFKNALKFYSAIFESLEPNLPRDSPERHQLEKQLLGRRIAGVVGSEEESGSKRRRVRMEAKEQWKNLLESSGFKPVALSHYAISQAKILLWNYNYSSLYTLIESTPEFLSLAWNDVPLLTVSSWR</sequence>
<dbReference type="Pfam" id="PF13041">
    <property type="entry name" value="PPR_2"/>
    <property type="match status" value="2"/>
</dbReference>
<gene>
    <name evidence="9" type="primary">LOC111435912</name>
</gene>
<evidence type="ECO:0000256" key="1">
    <source>
        <dbReference type="ARBA" id="ARBA00004123"/>
    </source>
</evidence>
<comment type="caution">
    <text evidence="7">Lacks conserved residue(s) required for the propagation of feature annotation.</text>
</comment>
<accession>A0A6J1ETZ0</accession>
<reference evidence="9" key="1">
    <citation type="submission" date="2025-08" db="UniProtKB">
        <authorList>
            <consortium name="RefSeq"/>
        </authorList>
    </citation>
    <scope>IDENTIFICATION</scope>
    <source>
        <tissue evidence="9">Young leaves</tissue>
    </source>
</reference>
<feature type="region of interest" description="Leucine repeat II (LRII)" evidence="7">
    <location>
        <begin position="741"/>
        <end position="773"/>
    </location>
</feature>
<comment type="subcellular location">
    <subcellularLocation>
        <location evidence="1">Nucleus</location>
    </subcellularLocation>
</comment>
<dbReference type="SUPFAM" id="SSF48452">
    <property type="entry name" value="TPR-like"/>
    <property type="match status" value="1"/>
</dbReference>
<evidence type="ECO:0000256" key="7">
    <source>
        <dbReference type="PROSITE-ProRule" id="PRU01191"/>
    </source>
</evidence>
<feature type="repeat" description="PPR" evidence="6">
    <location>
        <begin position="291"/>
        <end position="325"/>
    </location>
</feature>
<protein>
    <submittedName>
        <fullName evidence="9">Scarecrow-like protein 4</fullName>
    </submittedName>
</protein>
<keyword evidence="2" id="KW-0677">Repeat</keyword>
<dbReference type="PROSITE" id="PS50985">
    <property type="entry name" value="GRAS"/>
    <property type="match status" value="1"/>
</dbReference>
<keyword evidence="4" id="KW-0804">Transcription</keyword>
<evidence type="ECO:0000256" key="6">
    <source>
        <dbReference type="PROSITE-ProRule" id="PRU00708"/>
    </source>
</evidence>
<dbReference type="InterPro" id="IPR002885">
    <property type="entry name" value="PPR_rpt"/>
</dbReference>
<dbReference type="KEGG" id="cmos:111435912"/>
<dbReference type="InterPro" id="IPR005202">
    <property type="entry name" value="TF_GRAS"/>
</dbReference>
<dbReference type="NCBIfam" id="TIGR00756">
    <property type="entry name" value="PPR"/>
    <property type="match status" value="6"/>
</dbReference>
<dbReference type="AlphaFoldDB" id="A0A6J1ETZ0"/>
<feature type="repeat" description="PPR" evidence="6">
    <location>
        <begin position="187"/>
        <end position="221"/>
    </location>
</feature>
<keyword evidence="5" id="KW-0539">Nucleus</keyword>
<dbReference type="Gene3D" id="1.25.40.10">
    <property type="entry name" value="Tetratricopeptide repeat domain"/>
    <property type="match status" value="3"/>
</dbReference>
<dbReference type="Pfam" id="PF01535">
    <property type="entry name" value="PPR"/>
    <property type="match status" value="2"/>
</dbReference>
<dbReference type="PROSITE" id="PS51375">
    <property type="entry name" value="PPR"/>
    <property type="match status" value="4"/>
</dbReference>
<feature type="region of interest" description="SAW" evidence="7">
    <location>
        <begin position="876"/>
        <end position="957"/>
    </location>
</feature>
<feature type="short sequence motif" description="VHIID" evidence="7">
    <location>
        <begin position="690"/>
        <end position="694"/>
    </location>
</feature>
<dbReference type="RefSeq" id="XP_022929280.1">
    <property type="nucleotide sequence ID" value="XM_023073512.1"/>
</dbReference>